<dbReference type="EMBL" id="BIXY01000149">
    <property type="protein sequence ID" value="GCF11812.1"/>
    <property type="molecule type" value="Genomic_DNA"/>
</dbReference>
<feature type="region of interest" description="Disordered" evidence="1">
    <location>
        <begin position="384"/>
        <end position="417"/>
    </location>
</feature>
<accession>A0A5A5TKK7</accession>
<name>A0A5A5TKK7_9CHLR</name>
<comment type="caution">
    <text evidence="3">The sequence shown here is derived from an EMBL/GenBank/DDBJ whole genome shotgun (WGS) entry which is preliminary data.</text>
</comment>
<evidence type="ECO:0008006" key="5">
    <source>
        <dbReference type="Google" id="ProtNLM"/>
    </source>
</evidence>
<feature type="compositionally biased region" description="Acidic residues" evidence="1">
    <location>
        <begin position="403"/>
        <end position="417"/>
    </location>
</feature>
<evidence type="ECO:0000313" key="4">
    <source>
        <dbReference type="Proteomes" id="UP000322530"/>
    </source>
</evidence>
<dbReference type="Proteomes" id="UP000322530">
    <property type="component" value="Unassembled WGS sequence"/>
</dbReference>
<evidence type="ECO:0000256" key="2">
    <source>
        <dbReference type="SAM" id="Phobius"/>
    </source>
</evidence>
<evidence type="ECO:0000313" key="3">
    <source>
        <dbReference type="EMBL" id="GCF11812.1"/>
    </source>
</evidence>
<feature type="compositionally biased region" description="Polar residues" evidence="1">
    <location>
        <begin position="250"/>
        <end position="272"/>
    </location>
</feature>
<feature type="region of interest" description="Disordered" evidence="1">
    <location>
        <begin position="171"/>
        <end position="202"/>
    </location>
</feature>
<feature type="region of interest" description="Disordered" evidence="1">
    <location>
        <begin position="237"/>
        <end position="342"/>
    </location>
</feature>
<keyword evidence="4" id="KW-1185">Reference proteome</keyword>
<feature type="compositionally biased region" description="Polar residues" evidence="1">
    <location>
        <begin position="188"/>
        <end position="202"/>
    </location>
</feature>
<keyword evidence="2" id="KW-1133">Transmembrane helix</keyword>
<sequence length="417" mass="45922">MTQHQHPRLDAFVSLAWYDTLLRFITNFIAKTSELLLAAGLVVSSANFLTDGAILGTTTAASQAWAWAQALAIDSSLAISFYHVLLCVKQRDWVKCILYSLLTALLALVAGTLTNIDIFSHAMHVPINHAVSLMGLNVEMLSSLRSIAVVGFVLMSRLRDVSFKDFAASELETHPSKDEPGESHQRNQETQLQERSQGTGSPHFTIEDVALLVQVLARSDGALRTHITMEPDTAQADRASIGGASPPHQLDQTRAQSGATTMDRTPGQTTPPVSDPPHQEHLSEPSMAPDPVLAPQHHSTVTPDPSVEQPGQIQQEPDPISTRQRHHVIEPDPTDPDTVQKSREERLTLAYQELRAQGHHKISGRILAERAHMHRSFCTEWLRTHQQTPSASETNAIPQAEPGIEDSEQEDQEEEPL</sequence>
<feature type="compositionally biased region" description="Polar residues" evidence="1">
    <location>
        <begin position="297"/>
        <end position="315"/>
    </location>
</feature>
<feature type="compositionally biased region" description="Basic and acidic residues" evidence="1">
    <location>
        <begin position="171"/>
        <end position="187"/>
    </location>
</feature>
<dbReference type="RefSeq" id="WP_149404609.1">
    <property type="nucleotide sequence ID" value="NZ_BIXY01000149.1"/>
</dbReference>
<organism evidence="3 4">
    <name type="scientific">Dictyobacter arantiisoli</name>
    <dbReference type="NCBI Taxonomy" id="2014874"/>
    <lineage>
        <taxon>Bacteria</taxon>
        <taxon>Bacillati</taxon>
        <taxon>Chloroflexota</taxon>
        <taxon>Ktedonobacteria</taxon>
        <taxon>Ktedonobacterales</taxon>
        <taxon>Dictyobacteraceae</taxon>
        <taxon>Dictyobacter</taxon>
    </lineage>
</organism>
<proteinExistence type="predicted"/>
<keyword evidence="2" id="KW-0812">Transmembrane</keyword>
<dbReference type="AlphaFoldDB" id="A0A5A5TKK7"/>
<keyword evidence="2" id="KW-0472">Membrane</keyword>
<feature type="transmembrane region" description="Helical" evidence="2">
    <location>
        <begin position="64"/>
        <end position="85"/>
    </location>
</feature>
<feature type="transmembrane region" description="Helical" evidence="2">
    <location>
        <begin position="21"/>
        <end position="44"/>
    </location>
</feature>
<gene>
    <name evidence="3" type="ORF">KDI_53760</name>
</gene>
<evidence type="ECO:0000256" key="1">
    <source>
        <dbReference type="SAM" id="MobiDB-lite"/>
    </source>
</evidence>
<protein>
    <recommendedName>
        <fullName evidence="5">DUF2637 domain-containing protein</fullName>
    </recommendedName>
</protein>
<feature type="transmembrane region" description="Helical" evidence="2">
    <location>
        <begin position="97"/>
        <end position="116"/>
    </location>
</feature>
<dbReference type="OrthoDB" id="170726at2"/>
<feature type="compositionally biased region" description="Polar residues" evidence="1">
    <location>
        <begin position="384"/>
        <end position="397"/>
    </location>
</feature>
<reference evidence="3 4" key="1">
    <citation type="submission" date="2019-01" db="EMBL/GenBank/DDBJ databases">
        <title>Draft genome sequence of Dictyobacter sp. Uno17.</title>
        <authorList>
            <person name="Wang C.M."/>
            <person name="Zheng Y."/>
            <person name="Sakai Y."/>
            <person name="Abe K."/>
            <person name="Yokota A."/>
            <person name="Yabe S."/>
        </authorList>
    </citation>
    <scope>NUCLEOTIDE SEQUENCE [LARGE SCALE GENOMIC DNA]</scope>
    <source>
        <strain evidence="3 4">Uno17</strain>
    </source>
</reference>